<keyword evidence="3 4" id="KW-0732">Signal</keyword>
<feature type="chain" id="PRO_5032740451" evidence="4">
    <location>
        <begin position="30"/>
        <end position="431"/>
    </location>
</feature>
<dbReference type="Pfam" id="PF01547">
    <property type="entry name" value="SBP_bac_1"/>
    <property type="match status" value="1"/>
</dbReference>
<dbReference type="EMBL" id="JACAOA010000026">
    <property type="protein sequence ID" value="MBA5729899.1"/>
    <property type="molecule type" value="Genomic_DNA"/>
</dbReference>
<evidence type="ECO:0000256" key="2">
    <source>
        <dbReference type="ARBA" id="ARBA00022448"/>
    </source>
</evidence>
<dbReference type="Gene3D" id="3.40.190.10">
    <property type="entry name" value="Periplasmic binding protein-like II"/>
    <property type="match status" value="2"/>
</dbReference>
<feature type="signal peptide" evidence="4">
    <location>
        <begin position="1"/>
        <end position="29"/>
    </location>
</feature>
<dbReference type="InterPro" id="IPR006061">
    <property type="entry name" value="SBP_1_CS"/>
</dbReference>
<reference evidence="5 6" key="1">
    <citation type="submission" date="2020-06" db="EMBL/GenBank/DDBJ databases">
        <title>Reclassification of Facklamia ignava, Facklamia soureckii and Facklami tabacinasalis as Falseniella iganva gen. nov., comb. nov., Hutsoniella ignava gen. nov., comb. nov., and Ruoffia tabacinasalis gen. nov., comb. nov and description of Ruoffia haltotolerans sp. nov., isolated from hypersaline Inland Sea of Qatar.</title>
        <authorList>
            <person name="Fotedar R."/>
            <person name="Sankaranarayanan K."/>
            <person name="Lawson P."/>
            <person name="Caldwell M."/>
            <person name="Zeyara A."/>
            <person name="Al Malki A."/>
            <person name="Ali M."/>
        </authorList>
    </citation>
    <scope>NUCLEOTIDE SEQUENCE [LARGE SCALE GENOMIC DNA]</scope>
    <source>
        <strain evidence="5 6">INB8</strain>
    </source>
</reference>
<name>A0A839A6N5_9LACT</name>
<keyword evidence="6" id="KW-1185">Reference proteome</keyword>
<accession>A0A839A6N5</accession>
<evidence type="ECO:0000313" key="5">
    <source>
        <dbReference type="EMBL" id="MBA5729899.1"/>
    </source>
</evidence>
<dbReference type="SUPFAM" id="SSF53850">
    <property type="entry name" value="Periplasmic binding protein-like II"/>
    <property type="match status" value="1"/>
</dbReference>
<dbReference type="Proteomes" id="UP000571018">
    <property type="component" value="Unassembled WGS sequence"/>
</dbReference>
<dbReference type="InterPro" id="IPR006059">
    <property type="entry name" value="SBP"/>
</dbReference>
<comment type="caution">
    <text evidence="5">The sequence shown here is derived from an EMBL/GenBank/DDBJ whole genome shotgun (WGS) entry which is preliminary data.</text>
</comment>
<gene>
    <name evidence="5" type="ORF">HW423_08895</name>
</gene>
<dbReference type="PROSITE" id="PS01037">
    <property type="entry name" value="SBP_BACTERIAL_1"/>
    <property type="match status" value="1"/>
</dbReference>
<evidence type="ECO:0000313" key="6">
    <source>
        <dbReference type="Proteomes" id="UP000571018"/>
    </source>
</evidence>
<dbReference type="PANTHER" id="PTHR43649">
    <property type="entry name" value="ARABINOSE-BINDING PROTEIN-RELATED"/>
    <property type="match status" value="1"/>
</dbReference>
<dbReference type="GO" id="GO:0055085">
    <property type="term" value="P:transmembrane transport"/>
    <property type="evidence" value="ECO:0007669"/>
    <property type="project" value="InterPro"/>
</dbReference>
<sequence>MIKGLLSKSLTLFSAVALLSNVLVPAVSAQEEAELNADLQYWSSYNETEPQAQVLQQAGEAFMELNPGVTIEFTFNGRDNSTLLPTAVQSGQEIHMYDANAVNIVNHFSNTNLDLTSYFEEAYPTTDGTAYIDYTMPAMVDLANQLGEGSLYYVPMNPQAFVFMYNKAIFEELQLEIPTTWDEFLEVSQAIKDAGYTPLTTDPNYSTGIFGYYLQRLKGQDWVYELVNDTTYEMWSDPAVLEAAQAIETLATNGYYAENVGTVQFPQAQQEFVLMENIAMYLNGTWMPGEVKDSMSDEFQFGQFAFPSVEGGVDDNSYLAYSSYGIGINQANTEEETLAAFNFATFVNTTEQDQAMVSVAQAVPVDPNNEFPESLQDMEGIFENVSGNYVSQTAIATNSDNSQIIRSAMINLISGATNAEEFIAEIQNAGQ</sequence>
<proteinExistence type="inferred from homology"/>
<protein>
    <submittedName>
        <fullName evidence="5">Carbohydrate ABC transporter substrate-binding protein</fullName>
    </submittedName>
</protein>
<evidence type="ECO:0000256" key="3">
    <source>
        <dbReference type="ARBA" id="ARBA00022729"/>
    </source>
</evidence>
<organism evidence="5 6">
    <name type="scientific">Ruoffia halotolerans</name>
    <dbReference type="NCBI Taxonomy" id="2748684"/>
    <lineage>
        <taxon>Bacteria</taxon>
        <taxon>Bacillati</taxon>
        <taxon>Bacillota</taxon>
        <taxon>Bacilli</taxon>
        <taxon>Lactobacillales</taxon>
        <taxon>Aerococcaceae</taxon>
        <taxon>Ruoffia</taxon>
    </lineage>
</organism>
<dbReference type="AlphaFoldDB" id="A0A839A6N5"/>
<evidence type="ECO:0000256" key="1">
    <source>
        <dbReference type="ARBA" id="ARBA00008520"/>
    </source>
</evidence>
<keyword evidence="2" id="KW-0813">Transport</keyword>
<evidence type="ECO:0000256" key="4">
    <source>
        <dbReference type="SAM" id="SignalP"/>
    </source>
</evidence>
<comment type="similarity">
    <text evidence="1">Belongs to the bacterial solute-binding protein 1 family.</text>
</comment>
<dbReference type="RefSeq" id="WP_218931563.1">
    <property type="nucleotide sequence ID" value="NZ_JACAOA010000026.1"/>
</dbReference>
<dbReference type="InterPro" id="IPR050490">
    <property type="entry name" value="Bact_solute-bd_prot1"/>
</dbReference>